<evidence type="ECO:0000256" key="1">
    <source>
        <dbReference type="SAM" id="Coils"/>
    </source>
</evidence>
<name>A0A841HM95_9GAMM</name>
<accession>A0A841HM95</accession>
<evidence type="ECO:0000313" key="3">
    <source>
        <dbReference type="Proteomes" id="UP000588068"/>
    </source>
</evidence>
<dbReference type="AlphaFoldDB" id="A0A841HM95"/>
<dbReference type="RefSeq" id="WP_184332385.1">
    <property type="nucleotide sequence ID" value="NZ_JACHHZ010000003.1"/>
</dbReference>
<protein>
    <recommendedName>
        <fullName evidence="4">Porin</fullName>
    </recommendedName>
</protein>
<reference evidence="2 3" key="1">
    <citation type="submission" date="2020-08" db="EMBL/GenBank/DDBJ databases">
        <title>Genomic Encyclopedia of Type Strains, Phase IV (KMG-IV): sequencing the most valuable type-strain genomes for metagenomic binning, comparative biology and taxonomic classification.</title>
        <authorList>
            <person name="Goeker M."/>
        </authorList>
    </citation>
    <scope>NUCLEOTIDE SEQUENCE [LARGE SCALE GENOMIC DNA]</scope>
    <source>
        <strain evidence="2 3">DSM 26723</strain>
    </source>
</reference>
<dbReference type="Proteomes" id="UP000588068">
    <property type="component" value="Unassembled WGS sequence"/>
</dbReference>
<gene>
    <name evidence="2" type="ORF">HNQ60_002605</name>
</gene>
<dbReference type="Pfam" id="PF16930">
    <property type="entry name" value="Porin_5"/>
    <property type="match status" value="1"/>
</dbReference>
<sequence length="423" mass="46034">MSRVRWPGIVAGVLAASPVVAQQDAASEALLEQIDALRAEQAQIAQMQQRVDERLRALEEQLRTTVAGPAPASRAPLVISPDIVSESSKLVVAGDLRLRSQGDYAEGARDRFSAQARGRIGATYSVSDTITLGARLVTGDPDDPNSTDVQLSNFDDDLQVSLDQAYVQVNLGDLRLFGGKIPQPFTRTELVWDGDVNPQGVSAVYRHRLDGGASLRANGLFFIVDEDAIGADSTMVGAQIGYDSPAMGPFRFDVSAAYYDYTLGSVVGGDAGDFRTNLRNADGSYVSDFDLGDVIVGATWSGAGDRWPIRLTADYVHNFGAETSQDTGYGMDLAFGRASKQHDWRLTYGYFLAETDAVLAAFSNDNLALATNYELHALTLDYVPLPKTLISAIWYHYRPHETVSPAFTDDWIERVRLAFLVSF</sequence>
<keyword evidence="1" id="KW-0175">Coiled coil</keyword>
<evidence type="ECO:0000313" key="2">
    <source>
        <dbReference type="EMBL" id="MBB6093724.1"/>
    </source>
</evidence>
<dbReference type="EMBL" id="JACHHZ010000003">
    <property type="protein sequence ID" value="MBB6093724.1"/>
    <property type="molecule type" value="Genomic_DNA"/>
</dbReference>
<proteinExistence type="predicted"/>
<keyword evidence="3" id="KW-1185">Reference proteome</keyword>
<dbReference type="SUPFAM" id="SSF56935">
    <property type="entry name" value="Porins"/>
    <property type="match status" value="1"/>
</dbReference>
<evidence type="ECO:0008006" key="4">
    <source>
        <dbReference type="Google" id="ProtNLM"/>
    </source>
</evidence>
<organism evidence="2 3">
    <name type="scientific">Povalibacter uvarum</name>
    <dbReference type="NCBI Taxonomy" id="732238"/>
    <lineage>
        <taxon>Bacteria</taxon>
        <taxon>Pseudomonadati</taxon>
        <taxon>Pseudomonadota</taxon>
        <taxon>Gammaproteobacteria</taxon>
        <taxon>Steroidobacterales</taxon>
        <taxon>Steroidobacteraceae</taxon>
        <taxon>Povalibacter</taxon>
    </lineage>
</organism>
<comment type="caution">
    <text evidence="2">The sequence shown here is derived from an EMBL/GenBank/DDBJ whole genome shotgun (WGS) entry which is preliminary data.</text>
</comment>
<dbReference type="InterPro" id="IPR032638">
    <property type="entry name" value="Porin_5"/>
</dbReference>
<feature type="coiled-coil region" evidence="1">
    <location>
        <begin position="20"/>
        <end position="57"/>
    </location>
</feature>